<evidence type="ECO:0000313" key="5">
    <source>
        <dbReference type="Proteomes" id="UP000019151"/>
    </source>
</evidence>
<dbReference type="EMBL" id="CP007128">
    <property type="protein sequence ID" value="AHG89954.1"/>
    <property type="molecule type" value="Genomic_DNA"/>
</dbReference>
<feature type="binding site" evidence="2">
    <location>
        <begin position="280"/>
        <end position="283"/>
    </location>
    <ligand>
        <name>substrate</name>
    </ligand>
</feature>
<evidence type="ECO:0000256" key="3">
    <source>
        <dbReference type="PIRSR" id="PIRSR600246-3"/>
    </source>
</evidence>
<dbReference type="PANTHER" id="PTHR10188">
    <property type="entry name" value="L-ASPARAGINASE"/>
    <property type="match status" value="1"/>
</dbReference>
<dbReference type="HOGENOM" id="CLU_021603_0_1_0"/>
<dbReference type="CDD" id="cd04513">
    <property type="entry name" value="Glycosylasparaginase"/>
    <property type="match status" value="1"/>
</dbReference>
<dbReference type="Pfam" id="PF01112">
    <property type="entry name" value="Asparaginase_2"/>
    <property type="match status" value="1"/>
</dbReference>
<reference evidence="4 5" key="1">
    <citation type="journal article" date="2014" name="Genome Announc.">
        <title>Genome Sequence and Methylome of Soil Bacterium Gemmatirosa kalamazoonensis KBS708T, a Member of the Rarely Cultivated Gemmatimonadetes Phylum.</title>
        <authorList>
            <person name="Debruyn J.M."/>
            <person name="Radosevich M."/>
            <person name="Wommack K.E."/>
            <person name="Polson S.W."/>
            <person name="Hauser L.J."/>
            <person name="Fawaz M.N."/>
            <person name="Korlach J."/>
            <person name="Tsai Y.C."/>
        </authorList>
    </citation>
    <scope>NUCLEOTIDE SEQUENCE [LARGE SCALE GENOMIC DNA]</scope>
    <source>
        <strain evidence="4 5">KBS708</strain>
    </source>
</reference>
<evidence type="ECO:0000313" key="4">
    <source>
        <dbReference type="EMBL" id="AHG89954.1"/>
    </source>
</evidence>
<dbReference type="OrthoDB" id="9780217at2"/>
<feature type="active site" description="Nucleophile" evidence="1">
    <location>
        <position position="229"/>
    </location>
</feature>
<proteinExistence type="predicted"/>
<dbReference type="PANTHER" id="PTHR10188:SF6">
    <property type="entry name" value="N(4)-(BETA-N-ACETYLGLUCOSAMINYL)-L-ASPARAGINASE"/>
    <property type="match status" value="1"/>
</dbReference>
<dbReference type="InParanoid" id="W0RFR9"/>
<dbReference type="AlphaFoldDB" id="W0RFR9"/>
<organism evidence="4 5">
    <name type="scientific">Gemmatirosa kalamazoonensis</name>
    <dbReference type="NCBI Taxonomy" id="861299"/>
    <lineage>
        <taxon>Bacteria</taxon>
        <taxon>Pseudomonadati</taxon>
        <taxon>Gemmatimonadota</taxon>
        <taxon>Gemmatimonadia</taxon>
        <taxon>Gemmatimonadales</taxon>
        <taxon>Gemmatimonadaceae</taxon>
        <taxon>Gemmatirosa</taxon>
    </lineage>
</organism>
<dbReference type="InterPro" id="IPR000246">
    <property type="entry name" value="Peptidase_T2"/>
</dbReference>
<dbReference type="InterPro" id="IPR006311">
    <property type="entry name" value="TAT_signal"/>
</dbReference>
<dbReference type="GO" id="GO:0005737">
    <property type="term" value="C:cytoplasm"/>
    <property type="evidence" value="ECO:0007669"/>
    <property type="project" value="TreeGrafter"/>
</dbReference>
<dbReference type="Proteomes" id="UP000019151">
    <property type="component" value="Chromosome"/>
</dbReference>
<evidence type="ECO:0000256" key="2">
    <source>
        <dbReference type="PIRSR" id="PIRSR600246-2"/>
    </source>
</evidence>
<protein>
    <submittedName>
        <fullName evidence="4">Peptidase T2 asparaginase 2</fullName>
    </submittedName>
</protein>
<dbReference type="GO" id="GO:0016811">
    <property type="term" value="F:hydrolase activity, acting on carbon-nitrogen (but not peptide) bonds, in linear amides"/>
    <property type="evidence" value="ECO:0007669"/>
    <property type="project" value="UniProtKB-ARBA"/>
</dbReference>
<sequence>MSISRRDFLGAGAAAAGLSLARAADAQPLVTRVVDRASLEPARRVATRPVIVSAENGYTADASGKRGIQVAWDLLNAGSDPLDAIVAGVNVVELNPEDQSVGLGGLPNEDGVVQLDASCMHGPTRRAGAVACLEGIATPSLVAKAVMDHTDHVLLVGQDAKRFALRMGFHEQNLLTEKSRERWLKWKETGGDVHNWLDTRPGAPKRTSQAFQRAHEWAAEGDLAYTTGTINMNAVTAGGDIASVTTTSGLSWKIPGRVGDSPIIGAGQYCDNTVGAAGSTGRGEANIKVCGAFLAVEFMRQGMDPQTALMKVMERVIAMTEPRLLNEKGRPFFDLQYYAVSKDGRYAGATAYEGANFAVADAKGARVEPMAFLYKSSERPSNKPLSGMAPKP</sequence>
<feature type="site" description="Cleavage; by autolysis" evidence="3">
    <location>
        <begin position="228"/>
        <end position="229"/>
    </location>
</feature>
<dbReference type="RefSeq" id="WP_025411431.1">
    <property type="nucleotide sequence ID" value="NZ_CP007128.1"/>
</dbReference>
<feature type="binding site" evidence="2">
    <location>
        <begin position="257"/>
        <end position="260"/>
    </location>
    <ligand>
        <name>substrate</name>
    </ligand>
</feature>
<dbReference type="KEGG" id="gba:J421_2417"/>
<dbReference type="Gene3D" id="3.60.20.30">
    <property type="entry name" value="(Glycosyl)asparaginase"/>
    <property type="match status" value="1"/>
</dbReference>
<gene>
    <name evidence="4" type="ORF">J421_2417</name>
</gene>
<dbReference type="SUPFAM" id="SSF56235">
    <property type="entry name" value="N-terminal nucleophile aminohydrolases (Ntn hydrolases)"/>
    <property type="match status" value="1"/>
</dbReference>
<accession>W0RFR9</accession>
<dbReference type="InterPro" id="IPR029055">
    <property type="entry name" value="Ntn_hydrolases_N"/>
</dbReference>
<name>W0RFR9_9BACT</name>
<keyword evidence="5" id="KW-1185">Reference proteome</keyword>
<dbReference type="PATRIC" id="fig|861299.3.peg.2463"/>
<dbReference type="PROSITE" id="PS51318">
    <property type="entry name" value="TAT"/>
    <property type="match status" value="1"/>
</dbReference>
<dbReference type="eggNOG" id="COG1446">
    <property type="taxonomic scope" value="Bacteria"/>
</dbReference>
<dbReference type="STRING" id="861299.J421_2417"/>
<evidence type="ECO:0000256" key="1">
    <source>
        <dbReference type="PIRSR" id="PIRSR600246-1"/>
    </source>
</evidence>